<dbReference type="InterPro" id="IPR036249">
    <property type="entry name" value="Thioredoxin-like_sf"/>
</dbReference>
<dbReference type="RefSeq" id="XP_025356594.1">
    <property type="nucleotide sequence ID" value="XM_025500435.1"/>
</dbReference>
<keyword evidence="3" id="KW-1185">Reference proteome</keyword>
<dbReference type="AlphaFoldDB" id="A0A316VFD3"/>
<sequence length="179" mass="19928">MSFRLPRGPKLVTLLYVDIERESNMNAKLTGPFSSSHDSHSSSSQRILNILQSRSKPASELVSDQNTPPNADEPSRVKQYLKEAATGNADQEPVFELEVVERSKATMDQWKVIASYLEKTKNELKLSRIEALKDEDGPIVVDWDDGLAVQNEEEVKQLVEKLISTQTGKAKVGNGCMIV</sequence>
<evidence type="ECO:0000313" key="3">
    <source>
        <dbReference type="Proteomes" id="UP000245771"/>
    </source>
</evidence>
<gene>
    <name evidence="2" type="ORF">FA14DRAFT_172846</name>
</gene>
<evidence type="ECO:0000256" key="1">
    <source>
        <dbReference type="SAM" id="MobiDB-lite"/>
    </source>
</evidence>
<protein>
    <submittedName>
        <fullName evidence="2">Uncharacterized protein</fullName>
    </submittedName>
</protein>
<dbReference type="EMBL" id="KZ819603">
    <property type="protein sequence ID" value="PWN36292.1"/>
    <property type="molecule type" value="Genomic_DNA"/>
</dbReference>
<dbReference type="SUPFAM" id="SSF52833">
    <property type="entry name" value="Thioredoxin-like"/>
    <property type="match status" value="1"/>
</dbReference>
<accession>A0A316VFD3</accession>
<proteinExistence type="predicted"/>
<dbReference type="Proteomes" id="UP000245771">
    <property type="component" value="Unassembled WGS sequence"/>
</dbReference>
<dbReference type="GeneID" id="37022216"/>
<feature type="compositionally biased region" description="Polar residues" evidence="1">
    <location>
        <begin position="57"/>
        <end position="69"/>
    </location>
</feature>
<reference evidence="2 3" key="1">
    <citation type="journal article" date="2018" name="Mol. Biol. Evol.">
        <title>Broad Genomic Sampling Reveals a Smut Pathogenic Ancestry of the Fungal Clade Ustilaginomycotina.</title>
        <authorList>
            <person name="Kijpornyongpan T."/>
            <person name="Mondo S.J."/>
            <person name="Barry K."/>
            <person name="Sandor L."/>
            <person name="Lee J."/>
            <person name="Lipzen A."/>
            <person name="Pangilinan J."/>
            <person name="LaButti K."/>
            <person name="Hainaut M."/>
            <person name="Henrissat B."/>
            <person name="Grigoriev I.V."/>
            <person name="Spatafora J.W."/>
            <person name="Aime M.C."/>
        </authorList>
    </citation>
    <scope>NUCLEOTIDE SEQUENCE [LARGE SCALE GENOMIC DNA]</scope>
    <source>
        <strain evidence="2 3">MCA 3882</strain>
    </source>
</reference>
<evidence type="ECO:0000313" key="2">
    <source>
        <dbReference type="EMBL" id="PWN36292.1"/>
    </source>
</evidence>
<organism evidence="2 3">
    <name type="scientific">Meira miltonrushii</name>
    <dbReference type="NCBI Taxonomy" id="1280837"/>
    <lineage>
        <taxon>Eukaryota</taxon>
        <taxon>Fungi</taxon>
        <taxon>Dikarya</taxon>
        <taxon>Basidiomycota</taxon>
        <taxon>Ustilaginomycotina</taxon>
        <taxon>Exobasidiomycetes</taxon>
        <taxon>Exobasidiales</taxon>
        <taxon>Brachybasidiaceae</taxon>
        <taxon>Meira</taxon>
    </lineage>
</organism>
<dbReference type="InParanoid" id="A0A316VFD3"/>
<feature type="region of interest" description="Disordered" evidence="1">
    <location>
        <begin position="57"/>
        <end position="76"/>
    </location>
</feature>
<name>A0A316VFD3_9BASI</name>
<dbReference type="OrthoDB" id="59229at2759"/>